<dbReference type="InterPro" id="IPR021109">
    <property type="entry name" value="Peptidase_aspartic_dom_sf"/>
</dbReference>
<proteinExistence type="predicted"/>
<dbReference type="Gene3D" id="2.40.70.10">
    <property type="entry name" value="Acid Proteases"/>
    <property type="match status" value="2"/>
</dbReference>
<dbReference type="GO" id="GO:0004190">
    <property type="term" value="F:aspartic-type endopeptidase activity"/>
    <property type="evidence" value="ECO:0007669"/>
    <property type="project" value="InterPro"/>
</dbReference>
<dbReference type="Pfam" id="PF14541">
    <property type="entry name" value="TAXi_C"/>
    <property type="match status" value="1"/>
</dbReference>
<accession>A0A077RQL3</accession>
<feature type="domain" description="Xylanase inhibitor C-terminal" evidence="2">
    <location>
        <begin position="209"/>
        <end position="255"/>
    </location>
</feature>
<dbReference type="InterPro" id="IPR001461">
    <property type="entry name" value="Aspartic_peptidase_A1"/>
</dbReference>
<name>A0A077RQL3_WHEAT</name>
<reference evidence="3" key="1">
    <citation type="journal article" date="2014" name="Science">
        <title>Structural and functional partitioning of bread wheat chromosome 3B.</title>
        <authorList>
            <person name="Choulet F."/>
            <person name="Alberti A."/>
            <person name="Theil S."/>
            <person name="Glover N."/>
            <person name="Barbe V."/>
            <person name="Daron J."/>
            <person name="Pingault L."/>
            <person name="Sourdille P."/>
            <person name="Couloux A."/>
            <person name="Paux E."/>
            <person name="Leroy P."/>
            <person name="Mangenot S."/>
            <person name="Guilhot N."/>
            <person name="Le Gouis J."/>
            <person name="Balfourier F."/>
            <person name="Alaux M."/>
            <person name="Jamilloux V."/>
            <person name="Poulain J."/>
            <person name="Durand C."/>
            <person name="Bellec A."/>
            <person name="Gaspin C."/>
            <person name="Safar J."/>
            <person name="Dolezel J."/>
            <person name="Rogers J."/>
            <person name="Vandepoele K."/>
            <person name="Aury J.M."/>
            <person name="Mayer K."/>
            <person name="Berges H."/>
            <person name="Quesneville H."/>
            <person name="Wincker P."/>
            <person name="Feuillet C."/>
        </authorList>
    </citation>
    <scope>NUCLEOTIDE SEQUENCE</scope>
</reference>
<feature type="region of interest" description="Disordered" evidence="1">
    <location>
        <begin position="290"/>
        <end position="334"/>
    </location>
</feature>
<evidence type="ECO:0000256" key="1">
    <source>
        <dbReference type="SAM" id="MobiDB-lite"/>
    </source>
</evidence>
<evidence type="ECO:0000313" key="3">
    <source>
        <dbReference type="EMBL" id="CDM81928.1"/>
    </source>
</evidence>
<dbReference type="SUPFAM" id="SSF50630">
    <property type="entry name" value="Acid proteases"/>
    <property type="match status" value="1"/>
</dbReference>
<dbReference type="HOGENOM" id="CLU_722431_0_0_1"/>
<dbReference type="PANTHER" id="PTHR47965">
    <property type="entry name" value="ASPARTYL PROTEASE-RELATED"/>
    <property type="match status" value="1"/>
</dbReference>
<evidence type="ECO:0000259" key="2">
    <source>
        <dbReference type="Pfam" id="PF14541"/>
    </source>
</evidence>
<dbReference type="PANTHER" id="PTHR47965:SF71">
    <property type="entry name" value="PEPTIDASE A1 DOMAIN-CONTAINING PROTEIN"/>
    <property type="match status" value="1"/>
</dbReference>
<organism evidence="3">
    <name type="scientific">Triticum aestivum</name>
    <name type="common">Wheat</name>
    <dbReference type="NCBI Taxonomy" id="4565"/>
    <lineage>
        <taxon>Eukaryota</taxon>
        <taxon>Viridiplantae</taxon>
        <taxon>Streptophyta</taxon>
        <taxon>Embryophyta</taxon>
        <taxon>Tracheophyta</taxon>
        <taxon>Spermatophyta</taxon>
        <taxon>Magnoliopsida</taxon>
        <taxon>Liliopsida</taxon>
        <taxon>Poales</taxon>
        <taxon>Poaceae</taxon>
        <taxon>BOP clade</taxon>
        <taxon>Pooideae</taxon>
        <taxon>Triticodae</taxon>
        <taxon>Triticeae</taxon>
        <taxon>Triticinae</taxon>
        <taxon>Triticum</taxon>
    </lineage>
</organism>
<dbReference type="EMBL" id="HG670306">
    <property type="protein sequence ID" value="CDM81928.1"/>
    <property type="molecule type" value="Genomic_DNA"/>
</dbReference>
<protein>
    <recommendedName>
        <fullName evidence="2">Xylanase inhibitor C-terminal domain-containing protein</fullName>
    </recommendedName>
</protein>
<feature type="compositionally biased region" description="Low complexity" evidence="1">
    <location>
        <begin position="307"/>
        <end position="319"/>
    </location>
</feature>
<gene>
    <name evidence="3" type="ORF">TRAES_3BF021800200CFD_c1</name>
</gene>
<sequence>MTEEKQGGGVAAGPVERRRRQESTKKGEKMGRMDARGPRRVFDGPGVSEAYVVVVRSPAKPLVCLGPGRHVAVQRRPRPDHARDAVCPLFPVSFSVAASCGAVGVAGLARSARSFLAQVASAQRVASSFALCLPGDGDRAGAAIFSGGPFFLAPRADRPAVTTLLSEGVPLRRPFAGDPGYYVSASNGIAMDGACVAFASAGAPIVGFSTVHYTELRHDVYRPLIAAFDRAMGRSARRVTPAVAPFELCYDSTKLLSAIVADGALSARAATPWRTLASTEAEDVVWADAEDDLGPPPPAPWSETCSRSRPGTAAASRATRSARSRRARRSGSRANCSMVTMVTGAKPTDGGTLWQQWLASPARRNVAVAMRGCNSGDDFAPPG</sequence>
<feature type="region of interest" description="Disordered" evidence="1">
    <location>
        <begin position="1"/>
        <end position="40"/>
    </location>
</feature>
<feature type="compositionally biased region" description="Basic residues" evidence="1">
    <location>
        <begin position="320"/>
        <end position="331"/>
    </location>
</feature>
<dbReference type="AlphaFoldDB" id="A0A077RQL3"/>
<feature type="compositionally biased region" description="Basic and acidic residues" evidence="1">
    <location>
        <begin position="15"/>
        <end position="40"/>
    </location>
</feature>
<dbReference type="InterPro" id="IPR032799">
    <property type="entry name" value="TAXi_C"/>
</dbReference>
<dbReference type="GO" id="GO:0006508">
    <property type="term" value="P:proteolysis"/>
    <property type="evidence" value="ECO:0007669"/>
    <property type="project" value="InterPro"/>
</dbReference>